<dbReference type="AlphaFoldDB" id="A0AAV7NGQ0"/>
<proteinExistence type="predicted"/>
<organism evidence="2 3">
    <name type="scientific">Pleurodeles waltl</name>
    <name type="common">Iberian ribbed newt</name>
    <dbReference type="NCBI Taxonomy" id="8319"/>
    <lineage>
        <taxon>Eukaryota</taxon>
        <taxon>Metazoa</taxon>
        <taxon>Chordata</taxon>
        <taxon>Craniata</taxon>
        <taxon>Vertebrata</taxon>
        <taxon>Euteleostomi</taxon>
        <taxon>Amphibia</taxon>
        <taxon>Batrachia</taxon>
        <taxon>Caudata</taxon>
        <taxon>Salamandroidea</taxon>
        <taxon>Salamandridae</taxon>
        <taxon>Pleurodelinae</taxon>
        <taxon>Pleurodeles</taxon>
    </lineage>
</organism>
<evidence type="ECO:0000313" key="2">
    <source>
        <dbReference type="EMBL" id="KAJ1114055.1"/>
    </source>
</evidence>
<feature type="region of interest" description="Disordered" evidence="1">
    <location>
        <begin position="1"/>
        <end position="61"/>
    </location>
</feature>
<dbReference type="EMBL" id="JANPWB010000012">
    <property type="protein sequence ID" value="KAJ1114055.1"/>
    <property type="molecule type" value="Genomic_DNA"/>
</dbReference>
<sequence>MVLGPTKTQASQGKRTAMQAAASLTELPTSDKDKIVHMDAGETEDSSDHESVVDPLGGLPHVTPQTAEDIILSLPPPATTWNFTLWEQRPE</sequence>
<name>A0AAV7NGQ0_PLEWA</name>
<gene>
    <name evidence="2" type="ORF">NDU88_002294</name>
</gene>
<evidence type="ECO:0000256" key="1">
    <source>
        <dbReference type="SAM" id="MobiDB-lite"/>
    </source>
</evidence>
<reference evidence="2" key="1">
    <citation type="journal article" date="2022" name="bioRxiv">
        <title>Sequencing and chromosome-scale assembly of the giantPleurodeles waltlgenome.</title>
        <authorList>
            <person name="Brown T."/>
            <person name="Elewa A."/>
            <person name="Iarovenko S."/>
            <person name="Subramanian E."/>
            <person name="Araus A.J."/>
            <person name="Petzold A."/>
            <person name="Susuki M."/>
            <person name="Suzuki K.-i.T."/>
            <person name="Hayashi T."/>
            <person name="Toyoda A."/>
            <person name="Oliveira C."/>
            <person name="Osipova E."/>
            <person name="Leigh N.D."/>
            <person name="Simon A."/>
            <person name="Yun M.H."/>
        </authorList>
    </citation>
    <scope>NUCLEOTIDE SEQUENCE</scope>
    <source>
        <strain evidence="2">20211129_DDA</strain>
        <tissue evidence="2">Liver</tissue>
    </source>
</reference>
<evidence type="ECO:0000313" key="3">
    <source>
        <dbReference type="Proteomes" id="UP001066276"/>
    </source>
</evidence>
<dbReference type="Proteomes" id="UP001066276">
    <property type="component" value="Chromosome 8"/>
</dbReference>
<comment type="caution">
    <text evidence="2">The sequence shown here is derived from an EMBL/GenBank/DDBJ whole genome shotgun (WGS) entry which is preliminary data.</text>
</comment>
<feature type="compositionally biased region" description="Basic and acidic residues" evidence="1">
    <location>
        <begin position="29"/>
        <end position="52"/>
    </location>
</feature>
<feature type="compositionally biased region" description="Polar residues" evidence="1">
    <location>
        <begin position="1"/>
        <end position="14"/>
    </location>
</feature>
<accession>A0AAV7NGQ0</accession>
<keyword evidence="3" id="KW-1185">Reference proteome</keyword>
<protein>
    <submittedName>
        <fullName evidence="2">Uncharacterized protein</fullName>
    </submittedName>
</protein>